<feature type="compositionally biased region" description="Low complexity" evidence="1">
    <location>
        <begin position="169"/>
        <end position="181"/>
    </location>
</feature>
<feature type="compositionally biased region" description="Acidic residues" evidence="1">
    <location>
        <begin position="157"/>
        <end position="168"/>
    </location>
</feature>
<dbReference type="AlphaFoldDB" id="A0A9P7K346"/>
<feature type="domain" description="HAT C-terminal dimerisation" evidence="2">
    <location>
        <begin position="21"/>
        <end position="70"/>
    </location>
</feature>
<reference evidence="3" key="2">
    <citation type="submission" date="2021-10" db="EMBL/GenBank/DDBJ databases">
        <title>Phylogenomics reveals ancestral predisposition of the termite-cultivated fungus Termitomyces towards a domesticated lifestyle.</title>
        <authorList>
            <person name="Auxier B."/>
            <person name="Grum-Grzhimaylo A."/>
            <person name="Cardenas M.E."/>
            <person name="Lodge J.D."/>
            <person name="Laessoe T."/>
            <person name="Pedersen O."/>
            <person name="Smith M.E."/>
            <person name="Kuyper T.W."/>
            <person name="Franco-Molano E.A."/>
            <person name="Baroni T.J."/>
            <person name="Aanen D.K."/>
        </authorList>
    </citation>
    <scope>NUCLEOTIDE SEQUENCE</scope>
    <source>
        <strain evidence="3">D49</strain>
    </source>
</reference>
<feature type="region of interest" description="Disordered" evidence="1">
    <location>
        <begin position="239"/>
        <end position="261"/>
    </location>
</feature>
<feature type="compositionally biased region" description="Polar residues" evidence="1">
    <location>
        <begin position="93"/>
        <end position="104"/>
    </location>
</feature>
<sequence length="261" mass="28879">MRFSGAADPIGAWRMLRQISLSKLAIHLLSFVPNSAAPERMFSSMGDIKTKKRNRLGVQKLRDTAFVKSEIRREHVANGVARHRLKRHFGNQVEATGTSTQPATQGARIDDEDVIREAQEGLDLESDSEDESESESGTGAIKSFAALMQDAEATAADSDESEPEESLEDSSTSHNTPTTPNQVSSLRRVRLYVGQKQPITIADLFDWSFAGNWDGFWIEGIKNYREEVAFYEMLSSLGPEERAETHSGSSIDPISVVDNES</sequence>
<dbReference type="Pfam" id="PF05699">
    <property type="entry name" value="Dimer_Tnp_hAT"/>
    <property type="match status" value="1"/>
</dbReference>
<dbReference type="SUPFAM" id="SSF53098">
    <property type="entry name" value="Ribonuclease H-like"/>
    <property type="match status" value="1"/>
</dbReference>
<proteinExistence type="predicted"/>
<gene>
    <name evidence="3" type="ORF">H0H81_006991</name>
</gene>
<feature type="region of interest" description="Disordered" evidence="1">
    <location>
        <begin position="84"/>
        <end position="112"/>
    </location>
</feature>
<protein>
    <recommendedName>
        <fullName evidence="2">HAT C-terminal dimerisation domain-containing protein</fullName>
    </recommendedName>
</protein>
<comment type="caution">
    <text evidence="3">The sequence shown here is derived from an EMBL/GenBank/DDBJ whole genome shotgun (WGS) entry which is preliminary data.</text>
</comment>
<evidence type="ECO:0000256" key="1">
    <source>
        <dbReference type="SAM" id="MobiDB-lite"/>
    </source>
</evidence>
<dbReference type="EMBL" id="JABCKI010007555">
    <property type="protein sequence ID" value="KAG5633541.1"/>
    <property type="molecule type" value="Genomic_DNA"/>
</dbReference>
<keyword evidence="4" id="KW-1185">Reference proteome</keyword>
<name>A0A9P7K346_9AGAR</name>
<organism evidence="3 4">
    <name type="scientific">Sphagnurus paluster</name>
    <dbReference type="NCBI Taxonomy" id="117069"/>
    <lineage>
        <taxon>Eukaryota</taxon>
        <taxon>Fungi</taxon>
        <taxon>Dikarya</taxon>
        <taxon>Basidiomycota</taxon>
        <taxon>Agaricomycotina</taxon>
        <taxon>Agaricomycetes</taxon>
        <taxon>Agaricomycetidae</taxon>
        <taxon>Agaricales</taxon>
        <taxon>Tricholomatineae</taxon>
        <taxon>Lyophyllaceae</taxon>
        <taxon>Sphagnurus</taxon>
    </lineage>
</organism>
<dbReference type="GO" id="GO:0046983">
    <property type="term" value="F:protein dimerization activity"/>
    <property type="evidence" value="ECO:0007669"/>
    <property type="project" value="InterPro"/>
</dbReference>
<dbReference type="OrthoDB" id="3270520at2759"/>
<dbReference type="Proteomes" id="UP000717328">
    <property type="component" value="Unassembled WGS sequence"/>
</dbReference>
<reference evidence="3" key="1">
    <citation type="submission" date="2021-02" db="EMBL/GenBank/DDBJ databases">
        <authorList>
            <person name="Nieuwenhuis M."/>
            <person name="Van De Peppel L.J.J."/>
        </authorList>
    </citation>
    <scope>NUCLEOTIDE SEQUENCE</scope>
    <source>
        <strain evidence="3">D49</strain>
    </source>
</reference>
<evidence type="ECO:0000259" key="2">
    <source>
        <dbReference type="Pfam" id="PF05699"/>
    </source>
</evidence>
<feature type="region of interest" description="Disordered" evidence="1">
    <location>
        <begin position="151"/>
        <end position="184"/>
    </location>
</feature>
<dbReference type="InterPro" id="IPR012337">
    <property type="entry name" value="RNaseH-like_sf"/>
</dbReference>
<evidence type="ECO:0000313" key="3">
    <source>
        <dbReference type="EMBL" id="KAG5633541.1"/>
    </source>
</evidence>
<evidence type="ECO:0000313" key="4">
    <source>
        <dbReference type="Proteomes" id="UP000717328"/>
    </source>
</evidence>
<dbReference type="InterPro" id="IPR008906">
    <property type="entry name" value="HATC_C_dom"/>
</dbReference>
<accession>A0A9P7K346</accession>